<accession>A0A0F9H0F0</accession>
<name>A0A0F9H0F0_9ZZZZ</name>
<dbReference type="AlphaFoldDB" id="A0A0F9H0F0"/>
<organism evidence="1">
    <name type="scientific">marine sediment metagenome</name>
    <dbReference type="NCBI Taxonomy" id="412755"/>
    <lineage>
        <taxon>unclassified sequences</taxon>
        <taxon>metagenomes</taxon>
        <taxon>ecological metagenomes</taxon>
    </lineage>
</organism>
<sequence length="67" mass="7747">MDFKEGQQPCQDFKPQIEANEHAMWENRHECYKCSGTVSFCENCYWDHHEGGYEKCVIGETNENGAG</sequence>
<reference evidence="1" key="1">
    <citation type="journal article" date="2015" name="Nature">
        <title>Complex archaea that bridge the gap between prokaryotes and eukaryotes.</title>
        <authorList>
            <person name="Spang A."/>
            <person name="Saw J.H."/>
            <person name="Jorgensen S.L."/>
            <person name="Zaremba-Niedzwiedzka K."/>
            <person name="Martijn J."/>
            <person name="Lind A.E."/>
            <person name="van Eijk R."/>
            <person name="Schleper C."/>
            <person name="Guy L."/>
            <person name="Ettema T.J."/>
        </authorList>
    </citation>
    <scope>NUCLEOTIDE SEQUENCE</scope>
</reference>
<evidence type="ECO:0000313" key="1">
    <source>
        <dbReference type="EMBL" id="KKM04559.1"/>
    </source>
</evidence>
<comment type="caution">
    <text evidence="1">The sequence shown here is derived from an EMBL/GenBank/DDBJ whole genome shotgun (WGS) entry which is preliminary data.</text>
</comment>
<proteinExistence type="predicted"/>
<protein>
    <submittedName>
        <fullName evidence="1">Uncharacterized protein</fullName>
    </submittedName>
</protein>
<dbReference type="EMBL" id="LAZR01016424">
    <property type="protein sequence ID" value="KKM04559.1"/>
    <property type="molecule type" value="Genomic_DNA"/>
</dbReference>
<gene>
    <name evidence="1" type="ORF">LCGC14_1763000</name>
</gene>